<dbReference type="RefSeq" id="WP_097208667.1">
    <property type="nucleotide sequence ID" value="NZ_JACHXB010000008.1"/>
</dbReference>
<name>A0A285EI42_9ACTN</name>
<dbReference type="AlphaFoldDB" id="A0A285EI42"/>
<dbReference type="PROSITE" id="PS51191">
    <property type="entry name" value="FEMABX"/>
    <property type="match status" value="1"/>
</dbReference>
<evidence type="ECO:0000313" key="2">
    <source>
        <dbReference type="Proteomes" id="UP000219514"/>
    </source>
</evidence>
<dbReference type="EMBL" id="OBDO01000012">
    <property type="protein sequence ID" value="SNX98745.1"/>
    <property type="molecule type" value="Genomic_DNA"/>
</dbReference>
<sequence>MTLWLVDGERACYHLGASSDAGRPVSAGYASFAAGLERLRDKGVRLVDFGGLAGGGHEDGLACTRSGRANDKRPAYLCGLVLGQPMHVALTSATRAPGEWSPACRAVNRNVTVLVHGAGER</sequence>
<dbReference type="Proteomes" id="UP000219514">
    <property type="component" value="Unassembled WGS sequence"/>
</dbReference>
<dbReference type="Gene3D" id="3.40.630.30">
    <property type="match status" value="1"/>
</dbReference>
<dbReference type="InterPro" id="IPR003447">
    <property type="entry name" value="FEMABX"/>
</dbReference>
<dbReference type="GO" id="GO:0016755">
    <property type="term" value="F:aminoacyltransferase activity"/>
    <property type="evidence" value="ECO:0007669"/>
    <property type="project" value="InterPro"/>
</dbReference>
<dbReference type="InterPro" id="IPR016181">
    <property type="entry name" value="Acyl_CoA_acyltransferase"/>
</dbReference>
<reference evidence="1 2" key="1">
    <citation type="submission" date="2017-09" db="EMBL/GenBank/DDBJ databases">
        <authorList>
            <person name="Ehlers B."/>
            <person name="Leendertz F.H."/>
        </authorList>
    </citation>
    <scope>NUCLEOTIDE SEQUENCE [LARGE SCALE GENOMIC DNA]</scope>
    <source>
        <strain evidence="1 2">DSM 46844</strain>
    </source>
</reference>
<accession>A0A285EI42</accession>
<protein>
    <submittedName>
        <fullName evidence="1">Acetyltransferase (GNAT) domain-containing protein</fullName>
    </submittedName>
</protein>
<organism evidence="1 2">
    <name type="scientific">Geodermatophilus sabuli</name>
    <dbReference type="NCBI Taxonomy" id="1564158"/>
    <lineage>
        <taxon>Bacteria</taxon>
        <taxon>Bacillati</taxon>
        <taxon>Actinomycetota</taxon>
        <taxon>Actinomycetes</taxon>
        <taxon>Geodermatophilales</taxon>
        <taxon>Geodermatophilaceae</taxon>
        <taxon>Geodermatophilus</taxon>
    </lineage>
</organism>
<keyword evidence="1" id="KW-0808">Transferase</keyword>
<dbReference type="SUPFAM" id="SSF55729">
    <property type="entry name" value="Acyl-CoA N-acyltransferases (Nat)"/>
    <property type="match status" value="1"/>
</dbReference>
<keyword evidence="2" id="KW-1185">Reference proteome</keyword>
<proteinExistence type="predicted"/>
<evidence type="ECO:0000313" key="1">
    <source>
        <dbReference type="EMBL" id="SNX98745.1"/>
    </source>
</evidence>
<gene>
    <name evidence="1" type="ORF">SAMN06893097_11240</name>
</gene>
<dbReference type="OrthoDB" id="9785911at2"/>
<dbReference type="GO" id="GO:0044038">
    <property type="term" value="P:cell wall macromolecule biosynthetic process"/>
    <property type="evidence" value="ECO:0007669"/>
    <property type="project" value="InterPro"/>
</dbReference>